<evidence type="ECO:0000313" key="2">
    <source>
        <dbReference type="Proteomes" id="UP001501442"/>
    </source>
</evidence>
<accession>A0ABP8UV29</accession>
<protein>
    <submittedName>
        <fullName evidence="1">Uncharacterized protein</fullName>
    </submittedName>
</protein>
<proteinExistence type="predicted"/>
<dbReference type="EMBL" id="BAABHK010000036">
    <property type="protein sequence ID" value="GAA4640733.1"/>
    <property type="molecule type" value="Genomic_DNA"/>
</dbReference>
<keyword evidence="2" id="KW-1185">Reference proteome</keyword>
<comment type="caution">
    <text evidence="1">The sequence shown here is derived from an EMBL/GenBank/DDBJ whole genome shotgun (WGS) entry which is preliminary data.</text>
</comment>
<dbReference type="RefSeq" id="WP_345444604.1">
    <property type="nucleotide sequence ID" value="NZ_BAABHK010000036.1"/>
</dbReference>
<organism evidence="1 2">
    <name type="scientific">Actinoallomurus vinaceus</name>
    <dbReference type="NCBI Taxonomy" id="1080074"/>
    <lineage>
        <taxon>Bacteria</taxon>
        <taxon>Bacillati</taxon>
        <taxon>Actinomycetota</taxon>
        <taxon>Actinomycetes</taxon>
        <taxon>Streptosporangiales</taxon>
        <taxon>Thermomonosporaceae</taxon>
        <taxon>Actinoallomurus</taxon>
    </lineage>
</organism>
<gene>
    <name evidence="1" type="ORF">GCM10023196_107390</name>
</gene>
<evidence type="ECO:0000313" key="1">
    <source>
        <dbReference type="EMBL" id="GAA4640733.1"/>
    </source>
</evidence>
<dbReference type="Proteomes" id="UP001501442">
    <property type="component" value="Unassembled WGS sequence"/>
</dbReference>
<sequence>MTTEPIVPGDLFARRQTIAGLRALADFLEANPGVPVNEYGWEVSYHPRGTDEDQAAEVDRIAALLDAAPVDDRPDDGHYTVAKTFGRITYKVVHIPARQMDAYDALMSYAPAFDTTTEEAA</sequence>
<reference evidence="2" key="1">
    <citation type="journal article" date="2019" name="Int. J. Syst. Evol. Microbiol.">
        <title>The Global Catalogue of Microorganisms (GCM) 10K type strain sequencing project: providing services to taxonomists for standard genome sequencing and annotation.</title>
        <authorList>
            <consortium name="The Broad Institute Genomics Platform"/>
            <consortium name="The Broad Institute Genome Sequencing Center for Infectious Disease"/>
            <person name="Wu L."/>
            <person name="Ma J."/>
        </authorList>
    </citation>
    <scope>NUCLEOTIDE SEQUENCE [LARGE SCALE GENOMIC DNA]</scope>
    <source>
        <strain evidence="2">JCM 17939</strain>
    </source>
</reference>
<name>A0ABP8UV29_9ACTN</name>